<comment type="caution">
    <text evidence="2">The sequence shown here is derived from an EMBL/GenBank/DDBJ whole genome shotgun (WGS) entry which is preliminary data.</text>
</comment>
<organism evidence="2 3">
    <name type="scientific">Paenirhodobacter populi</name>
    <dbReference type="NCBI Taxonomy" id="2306993"/>
    <lineage>
        <taxon>Bacteria</taxon>
        <taxon>Pseudomonadati</taxon>
        <taxon>Pseudomonadota</taxon>
        <taxon>Alphaproteobacteria</taxon>
        <taxon>Rhodobacterales</taxon>
        <taxon>Rhodobacter group</taxon>
        <taxon>Paenirhodobacter</taxon>
    </lineage>
</organism>
<dbReference type="InterPro" id="IPR043129">
    <property type="entry name" value="ATPase_NBD"/>
</dbReference>
<dbReference type="Proteomes" id="UP000285295">
    <property type="component" value="Unassembled WGS sequence"/>
</dbReference>
<dbReference type="Gene3D" id="3.30.420.40">
    <property type="match status" value="2"/>
</dbReference>
<proteinExistence type="inferred from homology"/>
<evidence type="ECO:0000313" key="2">
    <source>
        <dbReference type="EMBL" id="RWR25918.1"/>
    </source>
</evidence>
<dbReference type="OrthoDB" id="3806841at2"/>
<dbReference type="PANTHER" id="PTHR18964:SF149">
    <property type="entry name" value="BIFUNCTIONAL UDP-N-ACETYLGLUCOSAMINE 2-EPIMERASE_N-ACETYLMANNOSAMINE KINASE"/>
    <property type="match status" value="1"/>
</dbReference>
<protein>
    <submittedName>
        <fullName evidence="2">ROK family transcriptional regulator</fullName>
    </submittedName>
</protein>
<accession>A0A443JZG9</accession>
<evidence type="ECO:0000256" key="1">
    <source>
        <dbReference type="ARBA" id="ARBA00006479"/>
    </source>
</evidence>
<dbReference type="AlphaFoldDB" id="A0A443JZG9"/>
<dbReference type="SUPFAM" id="SSF46785">
    <property type="entry name" value="Winged helix' DNA-binding domain"/>
    <property type="match status" value="1"/>
</dbReference>
<dbReference type="RefSeq" id="WP_128238853.1">
    <property type="nucleotide sequence ID" value="NZ_SAUX01000043.1"/>
</dbReference>
<dbReference type="Gene3D" id="1.10.10.10">
    <property type="entry name" value="Winged helix-like DNA-binding domain superfamily/Winged helix DNA-binding domain"/>
    <property type="match status" value="1"/>
</dbReference>
<sequence length="402" mass="42465">MKIESSADQQVDFLVPLKHPAALLLPTLTRSAQDVFRRLVADGPATRPQIGAVLGLSRPTMSAAIDELEKIGFVEQIGAIQGPLGRSAAQYRIGASVGHVIAVDAGSTHVRLRVSTLDRRLLHTRVYRLAESQFVMSDEISRAVAEEVQAATSEASSDWGPLRALGVALPTRVVGPEGDAELTRQNGIFAHFTRPEDVEVVLENNVNCAAVAEQKYGAARGRSTFAYVQIGLKVGMGLVIDDRLIRGINGAAGEIGHVAFPFAPGVTPETASVERYLGSEAFIQRVRAGWSDPDHPAPASAADLVLLAENGVSVAVEAVERHAREIGALVATCVSVTDPGLVVLGGGFGAWPGLRPTVGELVNRLAYPTEVTSTLLGAEATVLGIEWLTIQQCVAHLMSNGS</sequence>
<comment type="similarity">
    <text evidence="1">Belongs to the ROK (NagC/XylR) family.</text>
</comment>
<dbReference type="InterPro" id="IPR000600">
    <property type="entry name" value="ROK"/>
</dbReference>
<dbReference type="PANTHER" id="PTHR18964">
    <property type="entry name" value="ROK (REPRESSOR, ORF, KINASE) FAMILY"/>
    <property type="match status" value="1"/>
</dbReference>
<dbReference type="InterPro" id="IPR036388">
    <property type="entry name" value="WH-like_DNA-bd_sf"/>
</dbReference>
<reference evidence="2 3" key="2">
    <citation type="submission" date="2019-01" db="EMBL/GenBank/DDBJ databases">
        <authorList>
            <person name="Li Y."/>
        </authorList>
    </citation>
    <scope>NUCLEOTIDE SEQUENCE [LARGE SCALE GENOMIC DNA]</scope>
    <source>
        <strain evidence="2 3">D19-10-3-21</strain>
    </source>
</reference>
<dbReference type="Pfam" id="PF00480">
    <property type="entry name" value="ROK"/>
    <property type="match status" value="1"/>
</dbReference>
<dbReference type="EMBL" id="SAUX01000043">
    <property type="protein sequence ID" value="RWR25918.1"/>
    <property type="molecule type" value="Genomic_DNA"/>
</dbReference>
<name>A0A443JZG9_9RHOB</name>
<gene>
    <name evidence="2" type="ORF">D2T31_21410</name>
</gene>
<evidence type="ECO:0000313" key="3">
    <source>
        <dbReference type="Proteomes" id="UP000285295"/>
    </source>
</evidence>
<dbReference type="SUPFAM" id="SSF53067">
    <property type="entry name" value="Actin-like ATPase domain"/>
    <property type="match status" value="1"/>
</dbReference>
<reference evidence="2 3" key="1">
    <citation type="submission" date="2019-01" db="EMBL/GenBank/DDBJ databases">
        <title>Sinorhodobacter populi sp. nov. isolated from the symptomatic bark tissue of Populus euramericana canker.</title>
        <authorList>
            <person name="Xu G."/>
        </authorList>
    </citation>
    <scope>NUCLEOTIDE SEQUENCE [LARGE SCALE GENOMIC DNA]</scope>
    <source>
        <strain evidence="2 3">D19-10-3-21</strain>
    </source>
</reference>
<dbReference type="InterPro" id="IPR036390">
    <property type="entry name" value="WH_DNA-bd_sf"/>
</dbReference>